<keyword evidence="2" id="KW-1003">Cell membrane</keyword>
<feature type="transmembrane region" description="Helical" evidence="7">
    <location>
        <begin position="722"/>
        <end position="745"/>
    </location>
</feature>
<name>A0ABS9P5E8_9GAMM</name>
<evidence type="ECO:0000259" key="8">
    <source>
        <dbReference type="PROSITE" id="PS50156"/>
    </source>
</evidence>
<dbReference type="PANTHER" id="PTHR33406">
    <property type="entry name" value="MEMBRANE PROTEIN MJ1562-RELATED"/>
    <property type="match status" value="1"/>
</dbReference>
<dbReference type="Pfam" id="PF03176">
    <property type="entry name" value="MMPL"/>
    <property type="match status" value="1"/>
</dbReference>
<comment type="subcellular location">
    <subcellularLocation>
        <location evidence="1">Cell membrane</location>
        <topology evidence="1">Multi-pass membrane protein</topology>
    </subcellularLocation>
</comment>
<reference evidence="9 10" key="1">
    <citation type="submission" date="2020-05" db="EMBL/GenBank/DDBJ databases">
        <title>Comparative genomic analysis of denitrifying bacteria from Halomonas genus.</title>
        <authorList>
            <person name="Wang L."/>
            <person name="Shao Z."/>
        </authorList>
    </citation>
    <scope>NUCLEOTIDE SEQUENCE [LARGE SCALE GENOMIC DNA]</scope>
    <source>
        <strain evidence="9 10">A4</strain>
    </source>
</reference>
<dbReference type="PROSITE" id="PS50156">
    <property type="entry name" value="SSD"/>
    <property type="match status" value="1"/>
</dbReference>
<feature type="transmembrane region" description="Helical" evidence="7">
    <location>
        <begin position="26"/>
        <end position="47"/>
    </location>
</feature>
<organism evidence="9 10">
    <name type="scientific">Billgrantia campisalis</name>
    <dbReference type="NCBI Taxonomy" id="74661"/>
    <lineage>
        <taxon>Bacteria</taxon>
        <taxon>Pseudomonadati</taxon>
        <taxon>Pseudomonadota</taxon>
        <taxon>Gammaproteobacteria</taxon>
        <taxon>Oceanospirillales</taxon>
        <taxon>Halomonadaceae</taxon>
        <taxon>Billgrantia</taxon>
    </lineage>
</organism>
<feature type="transmembrane region" description="Helical" evidence="7">
    <location>
        <begin position="373"/>
        <end position="397"/>
    </location>
</feature>
<feature type="domain" description="SSD" evidence="8">
    <location>
        <begin position="271"/>
        <end position="394"/>
    </location>
</feature>
<feature type="transmembrane region" description="Helical" evidence="7">
    <location>
        <begin position="270"/>
        <end position="293"/>
    </location>
</feature>
<dbReference type="Gene3D" id="1.20.1640.10">
    <property type="entry name" value="Multidrug efflux transporter AcrB transmembrane domain"/>
    <property type="match status" value="2"/>
</dbReference>
<feature type="transmembrane region" description="Helical" evidence="7">
    <location>
        <begin position="299"/>
        <end position="320"/>
    </location>
</feature>
<dbReference type="Proteomes" id="UP000814385">
    <property type="component" value="Unassembled WGS sequence"/>
</dbReference>
<gene>
    <name evidence="9" type="ORF">HOP52_04250</name>
</gene>
<dbReference type="InterPro" id="IPR000731">
    <property type="entry name" value="SSD"/>
</dbReference>
<feature type="region of interest" description="Disordered" evidence="6">
    <location>
        <begin position="788"/>
        <end position="815"/>
    </location>
</feature>
<feature type="transmembrane region" description="Helical" evidence="7">
    <location>
        <begin position="243"/>
        <end position="261"/>
    </location>
</feature>
<feature type="transmembrane region" description="Helical" evidence="7">
    <location>
        <begin position="757"/>
        <end position="781"/>
    </location>
</feature>
<feature type="transmembrane region" description="Helical" evidence="7">
    <location>
        <begin position="680"/>
        <end position="701"/>
    </location>
</feature>
<dbReference type="InterPro" id="IPR050545">
    <property type="entry name" value="Mycobact_MmpL"/>
</dbReference>
<evidence type="ECO:0000256" key="6">
    <source>
        <dbReference type="SAM" id="MobiDB-lite"/>
    </source>
</evidence>
<comment type="caution">
    <text evidence="9">The sequence shown here is derived from an EMBL/GenBank/DDBJ whole genome shotgun (WGS) entry which is preliminary data.</text>
</comment>
<evidence type="ECO:0000256" key="4">
    <source>
        <dbReference type="ARBA" id="ARBA00022989"/>
    </source>
</evidence>
<dbReference type="PANTHER" id="PTHR33406:SF10">
    <property type="entry name" value="SSD DOMAIN-CONTAINING PROTEIN"/>
    <property type="match status" value="1"/>
</dbReference>
<proteinExistence type="predicted"/>
<keyword evidence="5 7" id="KW-0472">Membrane</keyword>
<dbReference type="Pfam" id="PF02460">
    <property type="entry name" value="Patched"/>
    <property type="match status" value="1"/>
</dbReference>
<evidence type="ECO:0000313" key="9">
    <source>
        <dbReference type="EMBL" id="MCG6656989.1"/>
    </source>
</evidence>
<evidence type="ECO:0000256" key="1">
    <source>
        <dbReference type="ARBA" id="ARBA00004651"/>
    </source>
</evidence>
<dbReference type="InterPro" id="IPR003392">
    <property type="entry name" value="PTHD_SSD"/>
</dbReference>
<accession>A0ABS9P5E8</accession>
<evidence type="ECO:0000256" key="7">
    <source>
        <dbReference type="SAM" id="Phobius"/>
    </source>
</evidence>
<dbReference type="RefSeq" id="WP_238976029.1">
    <property type="nucleotide sequence ID" value="NZ_JABFUC010000003.1"/>
</dbReference>
<protein>
    <submittedName>
        <fullName evidence="9">RND family transporter</fullName>
    </submittedName>
</protein>
<feature type="compositionally biased region" description="Low complexity" evidence="6">
    <location>
        <begin position="790"/>
        <end position="808"/>
    </location>
</feature>
<dbReference type="SUPFAM" id="SSF82866">
    <property type="entry name" value="Multidrug efflux transporter AcrB transmembrane domain"/>
    <property type="match status" value="2"/>
</dbReference>
<keyword evidence="10" id="KW-1185">Reference proteome</keyword>
<dbReference type="EMBL" id="JABFUC010000003">
    <property type="protein sequence ID" value="MCG6656989.1"/>
    <property type="molecule type" value="Genomic_DNA"/>
</dbReference>
<feature type="transmembrane region" description="Helical" evidence="7">
    <location>
        <begin position="631"/>
        <end position="647"/>
    </location>
</feature>
<feature type="transmembrane region" description="Helical" evidence="7">
    <location>
        <begin position="340"/>
        <end position="361"/>
    </location>
</feature>
<evidence type="ECO:0000256" key="2">
    <source>
        <dbReference type="ARBA" id="ARBA00022475"/>
    </source>
</evidence>
<evidence type="ECO:0000256" key="5">
    <source>
        <dbReference type="ARBA" id="ARBA00023136"/>
    </source>
</evidence>
<feature type="transmembrane region" description="Helical" evidence="7">
    <location>
        <begin position="428"/>
        <end position="445"/>
    </location>
</feature>
<keyword evidence="4 7" id="KW-1133">Transmembrane helix</keyword>
<evidence type="ECO:0000256" key="3">
    <source>
        <dbReference type="ARBA" id="ARBA00022692"/>
    </source>
</evidence>
<sequence length="815" mass="89825">MTNRHSESHNALLHPLQESEPLLERFFFLNRVVILAIFAALTLFLGYQASTLRLEASFEKMLPTAHPYIQNHLQYQDQLRGTGNAVRIAVETTEGDIFTHEFQETLQNIHDEVFFINGVNRSALESIWSPGVRWREVTEEGFDGGPVLPDGYDGSPESLETLRENVYKSGQIGALASNDLRSAVVYAPLYDRDPQTGEALDYHQFAQDLERQIRDKYESDTIRIHIIGFAKLVGTLIEGASQVTLFFAVALGITAVLLYLYSRCLRATSVAITCSVMAVIWQLGLLSALGFSLDPYSMLVPFLVFAIGVSHSVQVINAIAHEAARGASRLMSSRLAFRSLYVAGLVALISDGFGFATLMVIEIQVIRDLAVAASLGVAAIILTNLIVLPILMSYVGVSRSSLEHLARVERKPRHPLWDRMVAVTNPRVAGITVLVALAAMGYGLWKQQDLKIGDLDAGAPELRPDSRYNRDVAFFGDYYSTSTDLFVVMVETPPQQCADYDTLYAIDQLQWKLQNLPGVQSTRSLADFAKRYMSASNEGAIKWHAINRNQRLMDAASIQAPSDVVNSNCSLAPVLIYLDDHKAETLETVVTAVEAFTQQNDLDGVNFLMASGNAGIEAATNIVIGDAHIKMLIWVYGVVILLCLLTFRSIRTVVCIILPLMLTSVLCQVLMYYLNIGVKVATLPVIALGVGIGVDYGIYIYSKLESYLKQGMPLRDAYFNTLNTTGKAVAFTGFTLAIGVGTWIFSPIKFQADMGILLAFMFLWNMLGAMVLMPALTCLLMPKRIGATGSQSQHPSPSDHPQSRHSQQALQEELS</sequence>
<evidence type="ECO:0000313" key="10">
    <source>
        <dbReference type="Proteomes" id="UP000814385"/>
    </source>
</evidence>
<keyword evidence="3 7" id="KW-0812">Transmembrane</keyword>
<dbReference type="InterPro" id="IPR004869">
    <property type="entry name" value="MMPL_dom"/>
</dbReference>
<feature type="transmembrane region" description="Helical" evidence="7">
    <location>
        <begin position="654"/>
        <end position="674"/>
    </location>
</feature>